<keyword evidence="2" id="KW-0677">Repeat</keyword>
<accession>A0AA40JYN0</accession>
<dbReference type="Gene3D" id="3.30.40.10">
    <property type="entry name" value="Zinc/RING finger domain, C3HC4 (zinc finger)"/>
    <property type="match status" value="1"/>
</dbReference>
<dbReference type="Pfam" id="PF24883">
    <property type="entry name" value="NPHP3_N"/>
    <property type="match status" value="1"/>
</dbReference>
<evidence type="ECO:0000256" key="2">
    <source>
        <dbReference type="ARBA" id="ARBA00022737"/>
    </source>
</evidence>
<dbReference type="InterPro" id="IPR019787">
    <property type="entry name" value="Znf_PHD-finger"/>
</dbReference>
<dbReference type="InterPro" id="IPR001965">
    <property type="entry name" value="Znf_PHD"/>
</dbReference>
<evidence type="ECO:0000256" key="6">
    <source>
        <dbReference type="SAM" id="MobiDB-lite"/>
    </source>
</evidence>
<feature type="compositionally biased region" description="Gly residues" evidence="6">
    <location>
        <begin position="1093"/>
        <end position="1102"/>
    </location>
</feature>
<keyword evidence="1" id="KW-0479">Metal-binding</keyword>
<evidence type="ECO:0000313" key="9">
    <source>
        <dbReference type="EMBL" id="KAK0740188.1"/>
    </source>
</evidence>
<feature type="region of interest" description="Disordered" evidence="6">
    <location>
        <begin position="950"/>
        <end position="990"/>
    </location>
</feature>
<evidence type="ECO:0000259" key="8">
    <source>
        <dbReference type="PROSITE" id="PS50837"/>
    </source>
</evidence>
<evidence type="ECO:0000256" key="1">
    <source>
        <dbReference type="ARBA" id="ARBA00022723"/>
    </source>
</evidence>
<dbReference type="Proteomes" id="UP001172155">
    <property type="component" value="Unassembled WGS sequence"/>
</dbReference>
<dbReference type="PROSITE" id="PS50837">
    <property type="entry name" value="NACHT"/>
    <property type="match status" value="1"/>
</dbReference>
<dbReference type="GO" id="GO:0008270">
    <property type="term" value="F:zinc ion binding"/>
    <property type="evidence" value="ECO:0007669"/>
    <property type="project" value="UniProtKB-KW"/>
</dbReference>
<dbReference type="SUPFAM" id="SSF52540">
    <property type="entry name" value="P-loop containing nucleoside triphosphate hydrolases"/>
    <property type="match status" value="1"/>
</dbReference>
<keyword evidence="4" id="KW-0862">Zinc</keyword>
<dbReference type="PROSITE" id="PS01359">
    <property type="entry name" value="ZF_PHD_1"/>
    <property type="match status" value="1"/>
</dbReference>
<feature type="region of interest" description="Disordered" evidence="6">
    <location>
        <begin position="1039"/>
        <end position="1135"/>
    </location>
</feature>
<reference evidence="9" key="1">
    <citation type="submission" date="2023-06" db="EMBL/GenBank/DDBJ databases">
        <title>Genome-scale phylogeny and comparative genomics of the fungal order Sordariales.</title>
        <authorList>
            <consortium name="Lawrence Berkeley National Laboratory"/>
            <person name="Hensen N."/>
            <person name="Bonometti L."/>
            <person name="Westerberg I."/>
            <person name="Brannstrom I.O."/>
            <person name="Guillou S."/>
            <person name="Cros-Aarteil S."/>
            <person name="Calhoun S."/>
            <person name="Haridas S."/>
            <person name="Kuo A."/>
            <person name="Mondo S."/>
            <person name="Pangilinan J."/>
            <person name="Riley R."/>
            <person name="LaButti K."/>
            <person name="Andreopoulos B."/>
            <person name="Lipzen A."/>
            <person name="Chen C."/>
            <person name="Yanf M."/>
            <person name="Daum C."/>
            <person name="Ng V."/>
            <person name="Clum A."/>
            <person name="Steindorff A."/>
            <person name="Ohm R."/>
            <person name="Martin F."/>
            <person name="Silar P."/>
            <person name="Natvig D."/>
            <person name="Lalanne C."/>
            <person name="Gautier V."/>
            <person name="Ament-velasquez S.L."/>
            <person name="Kruys A."/>
            <person name="Hutchinson M.I."/>
            <person name="Powell A.J."/>
            <person name="Barry K."/>
            <person name="Miller A.N."/>
            <person name="Grigoriev I.V."/>
            <person name="Debuchy R."/>
            <person name="Gladieux P."/>
            <person name="Thoren M.H."/>
            <person name="Johannesson H."/>
        </authorList>
    </citation>
    <scope>NUCLEOTIDE SEQUENCE</scope>
    <source>
        <strain evidence="9">SMH3187-1</strain>
    </source>
</reference>
<dbReference type="SMART" id="SM00249">
    <property type="entry name" value="PHD"/>
    <property type="match status" value="1"/>
</dbReference>
<dbReference type="InterPro" id="IPR013083">
    <property type="entry name" value="Znf_RING/FYVE/PHD"/>
</dbReference>
<keyword evidence="3 5" id="KW-0863">Zinc-finger</keyword>
<dbReference type="PANTHER" id="PTHR10039:SF14">
    <property type="entry name" value="NACHT DOMAIN-CONTAINING PROTEIN"/>
    <property type="match status" value="1"/>
</dbReference>
<sequence length="1206" mass="135411">MLSISHGTAQQETSCVLSPPKCALHVGRLVDSLGTNSQPLLFMTAHVWRSVSLSFPSFDKSLILGSTHPLGRPIVTTMPLRAPPPGQSAARRAVESAFKDLERTIAPAESRDFSSTTLDDVRKAAIDVERQLAARQSLRNTRRLEPLFKGLEHYAKVIEVLANGTDYLPWIWAPIKLVLKIAADYIEAFERIIRAYSQIADSLRRFQALERSFQGTPELYPTFAVFYADILAFHKAAYKFVTRPCWKLLFLTTWGRFQREFDGILDNLNRNGDLIDKEANAYNIVEARKMRQDLDAWKAQSLAQLAQSQREQAARQVQGLIAWLRLDDSDQLALVDSLTEVGTSHPGTVDWVLKKSQMASWLRPKAESRFLWLHGGPGTGKSVILAQLVRFLCSSNTSPVVHHFCSFTHGSSTQYDQIVKALLLQLARGDGDLVNYIYEEYVGSKSATISLLEKLLEVAIEALSSSSGSLGYGAIHILVDGLEECPGDTQRRLVRILERLVSTGSSCKVLISSRDSPNSHIKKKRPCVISMADEKPYIADAIRRFAATELDNMHEKLAQLRISEDRKWEIASGISARADGMFLWARLVLNYLAANAFYDSEEFVNAASTLPRALSEFYEKLASRIVAGLDSFSVFRLRLVFGWIAFAKRPLQKGELQSALLFHQESTIKSTSVPVPAYVLDLCKPLLYEHRDSTLGFIHVSVKEYLEGHVFNKSIQLDGRQALFENAIALLRCLYEALQHFGDNASRTAREVQVAHGVWGFLPYATEYWCVMIREIALLPEDKWDSRFSSMAMAVSTTLQALRAGCTEEKLPGSINQDLEPLRRFRALWHDAIVGLQARAAGRSRSMSLNEASSPLIPLPKHIYDIFPQYESVVQKLVTTYEHAELARKELHEFRESFGHHAYICRFSSCSHGWSGLTNHQQRLSHEATHSVSFPCPELRCQYPPFGSRAALQRHHSETHDKSHPKPRLRRSVPVAVKPPSQFPRSRSMSLDDNLSDFAVQQQPKELSQQQLQMVQQLGQEKDQFPALARQIFNQQRLEEARQRQYQQKMQRQNPQQLPPQRPLMTTAQAQQAVYQQQQQHKKGDSISAAAAGAGGPGGGGDEISAVAGRGSKHGGNSKTGGRGDKNGDDDDDEPDVNEPRYCLCNQVSYGEMVGCDALGCPREWFHLECVGLEVAPKGKAKWFCEDCKTRLRIGQNPVTLYEVWR</sequence>
<feature type="compositionally biased region" description="Low complexity" evidence="6">
    <location>
        <begin position="1068"/>
        <end position="1079"/>
    </location>
</feature>
<evidence type="ECO:0000313" key="10">
    <source>
        <dbReference type="Proteomes" id="UP001172155"/>
    </source>
</evidence>
<evidence type="ECO:0000259" key="7">
    <source>
        <dbReference type="PROSITE" id="PS50016"/>
    </source>
</evidence>
<dbReference type="InterPro" id="IPR027417">
    <property type="entry name" value="P-loop_NTPase"/>
</dbReference>
<dbReference type="PANTHER" id="PTHR10039">
    <property type="entry name" value="AMELOGENIN"/>
    <property type="match status" value="1"/>
</dbReference>
<dbReference type="InterPro" id="IPR007111">
    <property type="entry name" value="NACHT_NTPase"/>
</dbReference>
<feature type="domain" description="PHD-type" evidence="7">
    <location>
        <begin position="1140"/>
        <end position="1191"/>
    </location>
</feature>
<feature type="domain" description="NACHT" evidence="8">
    <location>
        <begin position="369"/>
        <end position="514"/>
    </location>
</feature>
<dbReference type="InterPro" id="IPR056884">
    <property type="entry name" value="NPHP3-like_N"/>
</dbReference>
<name>A0AA40JYN0_9PEZI</name>
<dbReference type="Gene3D" id="3.40.50.300">
    <property type="entry name" value="P-loop containing nucleotide triphosphate hydrolases"/>
    <property type="match status" value="1"/>
</dbReference>
<evidence type="ECO:0000256" key="5">
    <source>
        <dbReference type="PROSITE-ProRule" id="PRU00146"/>
    </source>
</evidence>
<evidence type="ECO:0008006" key="11">
    <source>
        <dbReference type="Google" id="ProtNLM"/>
    </source>
</evidence>
<dbReference type="PROSITE" id="PS50016">
    <property type="entry name" value="ZF_PHD_2"/>
    <property type="match status" value="1"/>
</dbReference>
<gene>
    <name evidence="9" type="ORF">B0T18DRAFT_417380</name>
</gene>
<evidence type="ECO:0000256" key="3">
    <source>
        <dbReference type="ARBA" id="ARBA00022771"/>
    </source>
</evidence>
<dbReference type="SUPFAM" id="SSF57903">
    <property type="entry name" value="FYVE/PHD zinc finger"/>
    <property type="match status" value="1"/>
</dbReference>
<protein>
    <recommendedName>
        <fullName evidence="11">PHD-type domain-containing protein</fullName>
    </recommendedName>
</protein>
<dbReference type="AlphaFoldDB" id="A0AA40JYN0"/>
<dbReference type="InterPro" id="IPR019786">
    <property type="entry name" value="Zinc_finger_PHD-type_CS"/>
</dbReference>
<dbReference type="InterPro" id="IPR056125">
    <property type="entry name" value="DUF7708"/>
</dbReference>
<organism evidence="9 10">
    <name type="scientific">Schizothecium vesticola</name>
    <dbReference type="NCBI Taxonomy" id="314040"/>
    <lineage>
        <taxon>Eukaryota</taxon>
        <taxon>Fungi</taxon>
        <taxon>Dikarya</taxon>
        <taxon>Ascomycota</taxon>
        <taxon>Pezizomycotina</taxon>
        <taxon>Sordariomycetes</taxon>
        <taxon>Sordariomycetidae</taxon>
        <taxon>Sordariales</taxon>
        <taxon>Schizotheciaceae</taxon>
        <taxon>Schizothecium</taxon>
    </lineage>
</organism>
<keyword evidence="10" id="KW-1185">Reference proteome</keyword>
<dbReference type="InterPro" id="IPR011011">
    <property type="entry name" value="Znf_FYVE_PHD"/>
</dbReference>
<dbReference type="CDD" id="cd15505">
    <property type="entry name" value="PHD_ING"/>
    <property type="match status" value="1"/>
</dbReference>
<dbReference type="Pfam" id="PF24809">
    <property type="entry name" value="DUF7708"/>
    <property type="match status" value="1"/>
</dbReference>
<dbReference type="EMBL" id="JAUKUD010000006">
    <property type="protein sequence ID" value="KAK0740188.1"/>
    <property type="molecule type" value="Genomic_DNA"/>
</dbReference>
<evidence type="ECO:0000256" key="4">
    <source>
        <dbReference type="ARBA" id="ARBA00022833"/>
    </source>
</evidence>
<feature type="compositionally biased region" description="Low complexity" evidence="6">
    <location>
        <begin position="1044"/>
        <end position="1056"/>
    </location>
</feature>
<comment type="caution">
    <text evidence="9">The sequence shown here is derived from an EMBL/GenBank/DDBJ whole genome shotgun (WGS) entry which is preliminary data.</text>
</comment>
<proteinExistence type="predicted"/>
<feature type="compositionally biased region" description="Basic and acidic residues" evidence="6">
    <location>
        <begin position="955"/>
        <end position="964"/>
    </location>
</feature>